<protein>
    <submittedName>
        <fullName evidence="1">Putative ovule protein</fullName>
    </submittedName>
</protein>
<sequence length="113" mass="13112">MVLIYPLIPISSYALKDRTRQGSNDVHPGYYRRQSIGLLGKSNFQQTGRQNGLDLWVLVSLRRGPKGFWFIARVAVAVGSTTERRWVEKGVDRRILCWRYGRKLRLEVVGLFF</sequence>
<evidence type="ECO:0000313" key="1">
    <source>
        <dbReference type="EMBL" id="JAP22860.1"/>
    </source>
</evidence>
<accession>A0A0V0HR28</accession>
<proteinExistence type="predicted"/>
<organism evidence="1">
    <name type="scientific">Solanum chacoense</name>
    <name type="common">Chaco potato</name>
    <dbReference type="NCBI Taxonomy" id="4108"/>
    <lineage>
        <taxon>Eukaryota</taxon>
        <taxon>Viridiplantae</taxon>
        <taxon>Streptophyta</taxon>
        <taxon>Embryophyta</taxon>
        <taxon>Tracheophyta</taxon>
        <taxon>Spermatophyta</taxon>
        <taxon>Magnoliopsida</taxon>
        <taxon>eudicotyledons</taxon>
        <taxon>Gunneridae</taxon>
        <taxon>Pentapetalae</taxon>
        <taxon>asterids</taxon>
        <taxon>lamiids</taxon>
        <taxon>Solanales</taxon>
        <taxon>Solanaceae</taxon>
        <taxon>Solanoideae</taxon>
        <taxon>Solaneae</taxon>
        <taxon>Solanum</taxon>
    </lineage>
</organism>
<dbReference type="EMBL" id="GEDG01016104">
    <property type="protein sequence ID" value="JAP22860.1"/>
    <property type="molecule type" value="Transcribed_RNA"/>
</dbReference>
<dbReference type="AlphaFoldDB" id="A0A0V0HR28"/>
<reference evidence="1" key="1">
    <citation type="submission" date="2015-12" db="EMBL/GenBank/DDBJ databases">
        <title>Gene expression during late stages of embryo sac development: a critical building block for successful pollen-pistil interactions.</title>
        <authorList>
            <person name="Liu Y."/>
            <person name="Joly V."/>
            <person name="Sabar M."/>
            <person name="Matton D.P."/>
        </authorList>
    </citation>
    <scope>NUCLEOTIDE SEQUENCE</scope>
</reference>
<name>A0A0V0HR28_SOLCH</name>